<keyword evidence="1" id="KW-0472">Membrane</keyword>
<organism evidence="2 3">
    <name type="scientific">Pseudonocardia tropica</name>
    <dbReference type="NCBI Taxonomy" id="681289"/>
    <lineage>
        <taxon>Bacteria</taxon>
        <taxon>Bacillati</taxon>
        <taxon>Actinomycetota</taxon>
        <taxon>Actinomycetes</taxon>
        <taxon>Pseudonocardiales</taxon>
        <taxon>Pseudonocardiaceae</taxon>
        <taxon>Pseudonocardia</taxon>
    </lineage>
</organism>
<evidence type="ECO:0000256" key="1">
    <source>
        <dbReference type="SAM" id="Phobius"/>
    </source>
</evidence>
<accession>A0ABV1K0G1</accession>
<feature type="transmembrane region" description="Helical" evidence="1">
    <location>
        <begin position="76"/>
        <end position="97"/>
    </location>
</feature>
<comment type="caution">
    <text evidence="2">The sequence shown here is derived from an EMBL/GenBank/DDBJ whole genome shotgun (WGS) entry which is preliminary data.</text>
</comment>
<feature type="transmembrane region" description="Helical" evidence="1">
    <location>
        <begin position="32"/>
        <end position="55"/>
    </location>
</feature>
<feature type="transmembrane region" description="Helical" evidence="1">
    <location>
        <begin position="359"/>
        <end position="377"/>
    </location>
</feature>
<name>A0ABV1K0G1_9PSEU</name>
<gene>
    <name evidence="2" type="ORF">WHI96_17585</name>
</gene>
<proteinExistence type="predicted"/>
<dbReference type="RefSeq" id="WP_345644418.1">
    <property type="nucleotide sequence ID" value="NZ_BAABLY010000025.1"/>
</dbReference>
<sequence length="424" mass="44671">MIGVAVLAAATVPDSSYRTQWGTPKAVTAELAVLFGLGALALALGAVIAAVAAPPRPVAAVWPDLDDGRFALLRRASTVLTALTVTGYVAFAGLALARGVTPAVVLDAVTSGVYAADLRTRIGTLPGLTTMTQFGPAAAVVSGLLLARDGRDRAEWAKLGAVVVLALPRAYLMTERLAVLEILVPLVVVAACAGSTRPRTARRLSFAPAVALPGLVAVFAAFEYSRSWNFYRARTDSGFAQFALERFAGYYTTAVNNAALRMQYMADLTGWPRATLEFLWSAPGVSALDLHRRLSGVDTAQVYADVLVAHGNPEFNNDGGIADPFLDYGTLGGLALLVAVGFVAATLYRGMCESRPAGLLFYPFLFLGLLELPRYLYWTQGRTLPAIAGLAVVAVLLHRSRPPVPAVPVPPPAVAEPTVAEIAR</sequence>
<keyword evidence="1" id="KW-0812">Transmembrane</keyword>
<dbReference type="EMBL" id="JBEDNP010000010">
    <property type="protein sequence ID" value="MEQ3540628.1"/>
    <property type="molecule type" value="Genomic_DNA"/>
</dbReference>
<evidence type="ECO:0000313" key="2">
    <source>
        <dbReference type="EMBL" id="MEQ3540628.1"/>
    </source>
</evidence>
<reference evidence="2 3" key="1">
    <citation type="submission" date="2024-03" db="EMBL/GenBank/DDBJ databases">
        <title>Draft genome sequence of Pseudonocardia tropica JCM 19149.</title>
        <authorList>
            <person name="Butdee W."/>
            <person name="Duangmal K."/>
        </authorList>
    </citation>
    <scope>NUCLEOTIDE SEQUENCE [LARGE SCALE GENOMIC DNA]</scope>
    <source>
        <strain evidence="2 3">JCM 19149</strain>
    </source>
</reference>
<evidence type="ECO:0000313" key="3">
    <source>
        <dbReference type="Proteomes" id="UP001464923"/>
    </source>
</evidence>
<keyword evidence="3" id="KW-1185">Reference proteome</keyword>
<feature type="transmembrane region" description="Helical" evidence="1">
    <location>
        <begin position="206"/>
        <end position="224"/>
    </location>
</feature>
<keyword evidence="1" id="KW-1133">Transmembrane helix</keyword>
<feature type="transmembrane region" description="Helical" evidence="1">
    <location>
        <begin position="328"/>
        <end position="347"/>
    </location>
</feature>
<protein>
    <submittedName>
        <fullName evidence="2">O-antigen polymerase</fullName>
    </submittedName>
</protein>
<dbReference type="Proteomes" id="UP001464923">
    <property type="component" value="Unassembled WGS sequence"/>
</dbReference>